<sequence>MSPPHIHHPFASAETRANEANELSGPDGPLCFSFGTRLAAPFGTVTEAFYHHARKHPEAIAAKDLSAGSAGSAREIDYASLARRSRRLAAQLQELGVQPGDRIPLVVKRSIEMLVGLMAILSCGAQYVPLDAGVVPDSALRFVLQQSQRTQGRGRGPVALCLTSTQYRLLKVSEDCKTVVIPALDDRDTDGEVLEKDDADFQDMATPDGGCYVIYTSGTTGTPKGVDVIHRNVTNIVCLAPGQLGIKPKMRVGQVLNIGFDMAAWEMLGALCNGGTLVIRGSDWLTTLREIDVLICTPSILSQYNPVSLPNLKVVATAGEPSSQRLADLWAAHGIYYNCCGPTETTIVNTMHEHIQGVPLSVGAPTPNNSVYILDENLEPVALGEVGVMWAGGLGVSKGYVGMPEKTSERYLPDKFTNDGMMYNTGDLGRWNPNGAIDILGRADDQIKIKGFRVELDGVSASLGSAPGVKRAVALLIGREIHGFVTPRTCDLDALVQHMAQQQPYYAAPTQFHLLDELPHTANGKVDRKALREHAAAKQPSPSSSNNNLAETRSATGPESSSGSTHSSEKHSNEKPDLSRPLPDKTWPKPIRNLVYRVFIVYRFLFSVVGIANAAALITVLVTDAPKEWLATITAINLAVAVLIRQDLVINALYTICCSVPKSWPLLIRASCAKIYHLGGVHSGAAFCAGAWLLASNLTNAACSVMISCSPGSPGAPKQQSTASTVLSWILTALFCVMFTLAWPPLRKRRHNLFERTHRFVGWTMLGLFWAQTVVLANDTKPAGTTLGDACLRSAPLWLLTAATCSIALPWLFLRKVPVDAEVLSDHAVRLHFDYTVPVNGSFTRISTRPLLEWHSFATVPAPEAVAGRPAGYSLVVSNGGDWTGALIRSPPTALWVRGLPACGVMRIATLFRRVVVVATGSGIGPCLGHLQAPSCPTQLIWSTPNPEKTFGQGMIDAIRAKIPDAVIHDTRRLGRPDLVAMAYNLATSFGAEAVIIIANEKITKKVVYGLETRGMYAYGAIWDS</sequence>
<comment type="caution">
    <text evidence="4">The sequence shown here is derived from an EMBL/GenBank/DDBJ whole genome shotgun (WGS) entry which is preliminary data.</text>
</comment>
<dbReference type="PANTHER" id="PTHR33927:SF5">
    <property type="entry name" value="ENZYME, PUTATIVE (AFU_ORTHOLOGUE AFUA_8G01222)-RELATED"/>
    <property type="match status" value="1"/>
</dbReference>
<evidence type="ECO:0000256" key="1">
    <source>
        <dbReference type="SAM" id="MobiDB-lite"/>
    </source>
</evidence>
<dbReference type="Pfam" id="PF00501">
    <property type="entry name" value="AMP-binding"/>
    <property type="match status" value="1"/>
</dbReference>
<evidence type="ECO:0000256" key="2">
    <source>
        <dbReference type="SAM" id="Phobius"/>
    </source>
</evidence>
<dbReference type="AlphaFoldDB" id="A0AAN6V2L8"/>
<organism evidence="4 5">
    <name type="scientific">Dichotomopilus funicola</name>
    <dbReference type="NCBI Taxonomy" id="1934379"/>
    <lineage>
        <taxon>Eukaryota</taxon>
        <taxon>Fungi</taxon>
        <taxon>Dikarya</taxon>
        <taxon>Ascomycota</taxon>
        <taxon>Pezizomycotina</taxon>
        <taxon>Sordariomycetes</taxon>
        <taxon>Sordariomycetidae</taxon>
        <taxon>Sordariales</taxon>
        <taxon>Chaetomiaceae</taxon>
        <taxon>Dichotomopilus</taxon>
    </lineage>
</organism>
<dbReference type="Gene3D" id="3.30.300.30">
    <property type="match status" value="1"/>
</dbReference>
<evidence type="ECO:0000313" key="5">
    <source>
        <dbReference type="Proteomes" id="UP001302676"/>
    </source>
</evidence>
<evidence type="ECO:0000259" key="3">
    <source>
        <dbReference type="Pfam" id="PF00501"/>
    </source>
</evidence>
<dbReference type="Proteomes" id="UP001302676">
    <property type="component" value="Unassembled WGS sequence"/>
</dbReference>
<feature type="region of interest" description="Disordered" evidence="1">
    <location>
        <begin position="532"/>
        <end position="584"/>
    </location>
</feature>
<feature type="domain" description="AMP-dependent synthetase/ligase" evidence="3">
    <location>
        <begin position="49"/>
        <end position="400"/>
    </location>
</feature>
<feature type="transmembrane region" description="Helical" evidence="2">
    <location>
        <begin position="758"/>
        <end position="777"/>
    </location>
</feature>
<dbReference type="EMBL" id="MU853587">
    <property type="protein sequence ID" value="KAK4143306.1"/>
    <property type="molecule type" value="Genomic_DNA"/>
</dbReference>
<dbReference type="InterPro" id="IPR000873">
    <property type="entry name" value="AMP-dep_synth/lig_dom"/>
</dbReference>
<reference evidence="4" key="1">
    <citation type="journal article" date="2023" name="Mol. Phylogenet. Evol.">
        <title>Genome-scale phylogeny and comparative genomics of the fungal order Sordariales.</title>
        <authorList>
            <person name="Hensen N."/>
            <person name="Bonometti L."/>
            <person name="Westerberg I."/>
            <person name="Brannstrom I.O."/>
            <person name="Guillou S."/>
            <person name="Cros-Aarteil S."/>
            <person name="Calhoun S."/>
            <person name="Haridas S."/>
            <person name="Kuo A."/>
            <person name="Mondo S."/>
            <person name="Pangilinan J."/>
            <person name="Riley R."/>
            <person name="LaButti K."/>
            <person name="Andreopoulos B."/>
            <person name="Lipzen A."/>
            <person name="Chen C."/>
            <person name="Yan M."/>
            <person name="Daum C."/>
            <person name="Ng V."/>
            <person name="Clum A."/>
            <person name="Steindorff A."/>
            <person name="Ohm R.A."/>
            <person name="Martin F."/>
            <person name="Silar P."/>
            <person name="Natvig D.O."/>
            <person name="Lalanne C."/>
            <person name="Gautier V."/>
            <person name="Ament-Velasquez S.L."/>
            <person name="Kruys A."/>
            <person name="Hutchinson M.I."/>
            <person name="Powell A.J."/>
            <person name="Barry K."/>
            <person name="Miller A.N."/>
            <person name="Grigoriev I.V."/>
            <person name="Debuchy R."/>
            <person name="Gladieux P."/>
            <person name="Hiltunen Thoren M."/>
            <person name="Johannesson H."/>
        </authorList>
    </citation>
    <scope>NUCLEOTIDE SEQUENCE</scope>
    <source>
        <strain evidence="4">CBS 141.50</strain>
    </source>
</reference>
<dbReference type="PROSITE" id="PS00455">
    <property type="entry name" value="AMP_BINDING"/>
    <property type="match status" value="1"/>
</dbReference>
<keyword evidence="2" id="KW-1133">Transmembrane helix</keyword>
<feature type="compositionally biased region" description="Low complexity" evidence="1">
    <location>
        <begin position="556"/>
        <end position="566"/>
    </location>
</feature>
<feature type="transmembrane region" description="Helical" evidence="2">
    <location>
        <begin position="726"/>
        <end position="746"/>
    </location>
</feature>
<feature type="compositionally biased region" description="Polar residues" evidence="1">
    <location>
        <begin position="540"/>
        <end position="555"/>
    </location>
</feature>
<evidence type="ECO:0000313" key="4">
    <source>
        <dbReference type="EMBL" id="KAK4143306.1"/>
    </source>
</evidence>
<reference evidence="4" key="2">
    <citation type="submission" date="2023-05" db="EMBL/GenBank/DDBJ databases">
        <authorList>
            <consortium name="Lawrence Berkeley National Laboratory"/>
            <person name="Steindorff A."/>
            <person name="Hensen N."/>
            <person name="Bonometti L."/>
            <person name="Westerberg I."/>
            <person name="Brannstrom I.O."/>
            <person name="Guillou S."/>
            <person name="Cros-Aarteil S."/>
            <person name="Calhoun S."/>
            <person name="Haridas S."/>
            <person name="Kuo A."/>
            <person name="Mondo S."/>
            <person name="Pangilinan J."/>
            <person name="Riley R."/>
            <person name="Labutti K."/>
            <person name="Andreopoulos B."/>
            <person name="Lipzen A."/>
            <person name="Chen C."/>
            <person name="Yanf M."/>
            <person name="Daum C."/>
            <person name="Ng V."/>
            <person name="Clum A."/>
            <person name="Ohm R."/>
            <person name="Martin F."/>
            <person name="Silar P."/>
            <person name="Natvig D."/>
            <person name="Lalanne C."/>
            <person name="Gautier V."/>
            <person name="Ament-Velasquez S.L."/>
            <person name="Kruys A."/>
            <person name="Hutchinson M.I."/>
            <person name="Powell A.J."/>
            <person name="Barry K."/>
            <person name="Miller A.N."/>
            <person name="Grigoriev I.V."/>
            <person name="Debuchy R."/>
            <person name="Gladieux P."/>
            <person name="Thoren M.H."/>
            <person name="Johannesson H."/>
        </authorList>
    </citation>
    <scope>NUCLEOTIDE SEQUENCE</scope>
    <source>
        <strain evidence="4">CBS 141.50</strain>
    </source>
</reference>
<dbReference type="RefSeq" id="XP_062636677.1">
    <property type="nucleotide sequence ID" value="XM_062783895.1"/>
</dbReference>
<dbReference type="GeneID" id="87820508"/>
<proteinExistence type="predicted"/>
<dbReference type="InterPro" id="IPR052979">
    <property type="entry name" value="Adenylate-forming_domain"/>
</dbReference>
<feature type="transmembrane region" description="Helical" evidence="2">
    <location>
        <begin position="797"/>
        <end position="814"/>
    </location>
</feature>
<dbReference type="InterPro" id="IPR045851">
    <property type="entry name" value="AMP-bd_C_sf"/>
</dbReference>
<dbReference type="InterPro" id="IPR042099">
    <property type="entry name" value="ANL_N_sf"/>
</dbReference>
<feature type="transmembrane region" description="Helical" evidence="2">
    <location>
        <begin position="675"/>
        <end position="695"/>
    </location>
</feature>
<name>A0AAN6V2L8_9PEZI</name>
<feature type="transmembrane region" description="Helical" evidence="2">
    <location>
        <begin position="600"/>
        <end position="623"/>
    </location>
</feature>
<keyword evidence="2" id="KW-0472">Membrane</keyword>
<accession>A0AAN6V2L8</accession>
<feature type="compositionally biased region" description="Basic and acidic residues" evidence="1">
    <location>
        <begin position="567"/>
        <end position="584"/>
    </location>
</feature>
<keyword evidence="5" id="KW-1185">Reference proteome</keyword>
<dbReference type="Gene3D" id="3.40.50.12780">
    <property type="entry name" value="N-terminal domain of ligase-like"/>
    <property type="match status" value="1"/>
</dbReference>
<dbReference type="SUPFAM" id="SSF56801">
    <property type="entry name" value="Acetyl-CoA synthetase-like"/>
    <property type="match status" value="1"/>
</dbReference>
<gene>
    <name evidence="4" type="ORF">C8A04DRAFT_37504</name>
</gene>
<protein>
    <recommendedName>
        <fullName evidence="3">AMP-dependent synthetase/ligase domain-containing protein</fullName>
    </recommendedName>
</protein>
<keyword evidence="2" id="KW-0812">Transmembrane</keyword>
<dbReference type="InterPro" id="IPR020845">
    <property type="entry name" value="AMP-binding_CS"/>
</dbReference>
<dbReference type="PANTHER" id="PTHR33927">
    <property type="entry name" value="TRANSMEMBRANE PROTEIN"/>
    <property type="match status" value="1"/>
</dbReference>